<dbReference type="OrthoDB" id="9792185at2"/>
<evidence type="ECO:0000256" key="5">
    <source>
        <dbReference type="ARBA" id="ARBA00022723"/>
    </source>
</evidence>
<dbReference type="PROSITE" id="PS51384">
    <property type="entry name" value="FAD_FR"/>
    <property type="match status" value="1"/>
</dbReference>
<dbReference type="InterPro" id="IPR036010">
    <property type="entry name" value="2Fe-2S_ferredoxin-like_sf"/>
</dbReference>
<dbReference type="Proteomes" id="UP000265750">
    <property type="component" value="Unassembled WGS sequence"/>
</dbReference>
<evidence type="ECO:0000256" key="2">
    <source>
        <dbReference type="ARBA" id="ARBA00022630"/>
    </source>
</evidence>
<keyword evidence="12" id="KW-1185">Reference proteome</keyword>
<dbReference type="InterPro" id="IPR039261">
    <property type="entry name" value="FNR_nucleotide-bd"/>
</dbReference>
<dbReference type="GO" id="GO:0046872">
    <property type="term" value="F:metal ion binding"/>
    <property type="evidence" value="ECO:0007669"/>
    <property type="project" value="UniProtKB-KW"/>
</dbReference>
<comment type="cofactor">
    <cofactor evidence="1">
        <name>FMN</name>
        <dbReference type="ChEBI" id="CHEBI:58210"/>
    </cofactor>
</comment>
<feature type="domain" description="2Fe-2S ferredoxin-type" evidence="9">
    <location>
        <begin position="234"/>
        <end position="321"/>
    </location>
</feature>
<dbReference type="Gene3D" id="3.40.50.80">
    <property type="entry name" value="Nucleotide-binding domain of ferredoxin-NADP reductase (FNR) module"/>
    <property type="match status" value="1"/>
</dbReference>
<dbReference type="InterPro" id="IPR050415">
    <property type="entry name" value="MRET"/>
</dbReference>
<accession>A0A3A1WEB9</accession>
<keyword evidence="6" id="KW-0560">Oxidoreductase</keyword>
<evidence type="ECO:0000256" key="4">
    <source>
        <dbReference type="ARBA" id="ARBA00022714"/>
    </source>
</evidence>
<evidence type="ECO:0000313" key="11">
    <source>
        <dbReference type="EMBL" id="RIX97440.1"/>
    </source>
</evidence>
<dbReference type="GO" id="GO:0051537">
    <property type="term" value="F:2 iron, 2 sulfur cluster binding"/>
    <property type="evidence" value="ECO:0007669"/>
    <property type="project" value="UniProtKB-KW"/>
</dbReference>
<dbReference type="GO" id="GO:0016491">
    <property type="term" value="F:oxidoreductase activity"/>
    <property type="evidence" value="ECO:0007669"/>
    <property type="project" value="UniProtKB-KW"/>
</dbReference>
<dbReference type="InterPro" id="IPR012675">
    <property type="entry name" value="Beta-grasp_dom_sf"/>
</dbReference>
<dbReference type="PANTHER" id="PTHR47354:SF1">
    <property type="entry name" value="CARNITINE MONOOXYGENASE REDUCTASE SUBUNIT"/>
    <property type="match status" value="1"/>
</dbReference>
<gene>
    <name evidence="11" type="ORF">D3218_18880</name>
</gene>
<reference evidence="12" key="1">
    <citation type="submission" date="2018-09" db="EMBL/GenBank/DDBJ databases">
        <authorList>
            <person name="Tuo L."/>
        </authorList>
    </citation>
    <scope>NUCLEOTIDE SEQUENCE [LARGE SCALE GENOMIC DNA]</scope>
    <source>
        <strain evidence="12">M2BS4Y-1</strain>
    </source>
</reference>
<evidence type="ECO:0000256" key="1">
    <source>
        <dbReference type="ARBA" id="ARBA00001917"/>
    </source>
</evidence>
<dbReference type="CDD" id="cd00207">
    <property type="entry name" value="fer2"/>
    <property type="match status" value="1"/>
</dbReference>
<evidence type="ECO:0000313" key="12">
    <source>
        <dbReference type="Proteomes" id="UP000265750"/>
    </source>
</evidence>
<organism evidence="11 12">
    <name type="scientific">Aureimonas flava</name>
    <dbReference type="NCBI Taxonomy" id="2320271"/>
    <lineage>
        <taxon>Bacteria</taxon>
        <taxon>Pseudomonadati</taxon>
        <taxon>Pseudomonadota</taxon>
        <taxon>Alphaproteobacteria</taxon>
        <taxon>Hyphomicrobiales</taxon>
        <taxon>Aurantimonadaceae</taxon>
        <taxon>Aureimonas</taxon>
    </lineage>
</organism>
<name>A0A3A1WEB9_9HYPH</name>
<evidence type="ECO:0000256" key="8">
    <source>
        <dbReference type="ARBA" id="ARBA00023014"/>
    </source>
</evidence>
<dbReference type="InterPro" id="IPR001041">
    <property type="entry name" value="2Fe-2S_ferredoxin-type"/>
</dbReference>
<dbReference type="PANTHER" id="PTHR47354">
    <property type="entry name" value="NADH OXIDOREDUCTASE HCR"/>
    <property type="match status" value="1"/>
</dbReference>
<dbReference type="Gene3D" id="2.40.30.10">
    <property type="entry name" value="Translation factors"/>
    <property type="match status" value="1"/>
</dbReference>
<keyword evidence="8" id="KW-0411">Iron-sulfur</keyword>
<keyword evidence="4" id="KW-0001">2Fe-2S</keyword>
<comment type="caution">
    <text evidence="11">The sequence shown here is derived from an EMBL/GenBank/DDBJ whole genome shotgun (WGS) entry which is preliminary data.</text>
</comment>
<evidence type="ECO:0000256" key="6">
    <source>
        <dbReference type="ARBA" id="ARBA00023002"/>
    </source>
</evidence>
<dbReference type="SUPFAM" id="SSF54292">
    <property type="entry name" value="2Fe-2S ferredoxin-like"/>
    <property type="match status" value="1"/>
</dbReference>
<dbReference type="Pfam" id="PF00111">
    <property type="entry name" value="Fer2"/>
    <property type="match status" value="1"/>
</dbReference>
<dbReference type="CDD" id="cd06185">
    <property type="entry name" value="PDR_like"/>
    <property type="match status" value="1"/>
</dbReference>
<dbReference type="InterPro" id="IPR017938">
    <property type="entry name" value="Riboflavin_synthase-like_b-brl"/>
</dbReference>
<dbReference type="InterPro" id="IPR006058">
    <property type="entry name" value="2Fe2S_fd_BS"/>
</dbReference>
<dbReference type="AlphaFoldDB" id="A0A3A1WEB9"/>
<feature type="domain" description="FAD-binding FR-type" evidence="10">
    <location>
        <begin position="4"/>
        <end position="110"/>
    </location>
</feature>
<dbReference type="PROSITE" id="PS00197">
    <property type="entry name" value="2FE2S_FER_1"/>
    <property type="match status" value="1"/>
</dbReference>
<proteinExistence type="predicted"/>
<dbReference type="PRINTS" id="PR00409">
    <property type="entry name" value="PHDIOXRDTASE"/>
</dbReference>
<dbReference type="RefSeq" id="WP_119541631.1">
    <property type="nucleotide sequence ID" value="NZ_QYRN01000015.1"/>
</dbReference>
<dbReference type="SUPFAM" id="SSF63380">
    <property type="entry name" value="Riboflavin synthase domain-like"/>
    <property type="match status" value="1"/>
</dbReference>
<evidence type="ECO:0000259" key="10">
    <source>
        <dbReference type="PROSITE" id="PS51384"/>
    </source>
</evidence>
<keyword evidence="2" id="KW-0285">Flavoprotein</keyword>
<protein>
    <submittedName>
        <fullName evidence="11">Oxidoreductase</fullName>
    </submittedName>
</protein>
<evidence type="ECO:0000256" key="3">
    <source>
        <dbReference type="ARBA" id="ARBA00022643"/>
    </source>
</evidence>
<evidence type="ECO:0000259" key="9">
    <source>
        <dbReference type="PROSITE" id="PS51085"/>
    </source>
</evidence>
<dbReference type="SUPFAM" id="SSF52343">
    <property type="entry name" value="Ferredoxin reductase-like, C-terminal NADP-linked domain"/>
    <property type="match status" value="1"/>
</dbReference>
<dbReference type="Gene3D" id="3.10.20.30">
    <property type="match status" value="1"/>
</dbReference>
<keyword evidence="7" id="KW-0408">Iron</keyword>
<sequence>MSGPSEFAVRVVEAEHLGPSVKRLRMERRDGEPLPPYSAGSHTVLTLETGAGRLRNAYSLLGATLGGGRAYEVAVLRSPQSRGGSAFIHDTVGPGTELTLGAPVNLFPLNRRARRHVLVAGGIGITPIAAMARELAEASMPFELHYAMRDEASGAFAQALADRHGSRVRLYVSRRQERLAVAEILRHQPLGTHLYVCGPERMIEGVLADARAQGWPDSALHAERFLAPAGGEPFDVTLRRSGVRARVGEHQTLLEAIEAAGVEAPYLCRGGACGACETRVLEHDGELLHADHFLGEAERRSGRTIMTCVSRLKGRELVLDL</sequence>
<evidence type="ECO:0000256" key="7">
    <source>
        <dbReference type="ARBA" id="ARBA00023004"/>
    </source>
</evidence>
<keyword evidence="3" id="KW-0288">FMN</keyword>
<dbReference type="EMBL" id="QYRN01000015">
    <property type="protein sequence ID" value="RIX97440.1"/>
    <property type="molecule type" value="Genomic_DNA"/>
</dbReference>
<dbReference type="InterPro" id="IPR017927">
    <property type="entry name" value="FAD-bd_FR_type"/>
</dbReference>
<keyword evidence="5" id="KW-0479">Metal-binding</keyword>
<dbReference type="InterPro" id="IPR054582">
    <property type="entry name" value="DmmA-like_N"/>
</dbReference>
<dbReference type="Pfam" id="PF22290">
    <property type="entry name" value="DmmA-like_N"/>
    <property type="match status" value="1"/>
</dbReference>
<dbReference type="PROSITE" id="PS51085">
    <property type="entry name" value="2FE2S_FER_2"/>
    <property type="match status" value="1"/>
</dbReference>